<dbReference type="RefSeq" id="WP_111421961.1">
    <property type="nucleotide sequence ID" value="NZ_NPEX01000305.1"/>
</dbReference>
<organism evidence="1 2">
    <name type="scientific">Rhodoplanes roseus</name>
    <dbReference type="NCBI Taxonomy" id="29409"/>
    <lineage>
        <taxon>Bacteria</taxon>
        <taxon>Pseudomonadati</taxon>
        <taxon>Pseudomonadota</taxon>
        <taxon>Alphaproteobacteria</taxon>
        <taxon>Hyphomicrobiales</taxon>
        <taxon>Nitrobacteraceae</taxon>
        <taxon>Rhodoplanes</taxon>
    </lineage>
</organism>
<dbReference type="Proteomes" id="UP000249130">
    <property type="component" value="Unassembled WGS sequence"/>
</dbReference>
<evidence type="ECO:0000313" key="2">
    <source>
        <dbReference type="Proteomes" id="UP000249130"/>
    </source>
</evidence>
<dbReference type="OrthoDB" id="8448731at2"/>
<name>A0A327KKE9_9BRAD</name>
<evidence type="ECO:0000313" key="1">
    <source>
        <dbReference type="EMBL" id="RAI39209.1"/>
    </source>
</evidence>
<dbReference type="EMBL" id="NPEX01000305">
    <property type="protein sequence ID" value="RAI39209.1"/>
    <property type="molecule type" value="Genomic_DNA"/>
</dbReference>
<reference evidence="1 2" key="1">
    <citation type="submission" date="2017-07" db="EMBL/GenBank/DDBJ databases">
        <title>Draft Genome Sequences of Select Purple Nonsulfur Bacteria.</title>
        <authorList>
            <person name="Lasarre B."/>
            <person name="Mckinlay J.B."/>
        </authorList>
    </citation>
    <scope>NUCLEOTIDE SEQUENCE [LARGE SCALE GENOMIC DNA]</scope>
    <source>
        <strain evidence="1 2">DSM 5909</strain>
    </source>
</reference>
<keyword evidence="2" id="KW-1185">Reference proteome</keyword>
<gene>
    <name evidence="1" type="ORF">CH341_26325</name>
</gene>
<protein>
    <submittedName>
        <fullName evidence="1">Uncharacterized protein</fullName>
    </submittedName>
</protein>
<accession>A0A327KKE9</accession>
<sequence>MVMLVALSRTHVPPRALHLRPALAETFPGHFRPHGEDGSFVIDGPEVAEQAIVKSLVPGAAGFFTIHSAHGRYSDVSKAPGRIADPALQRLAMAQTCWLSIDFVHTWGPTTEAYRFIARAMARLAPADTAVLLRPPTQGAAAFDEPLRKRLAAAEDVP</sequence>
<comment type="caution">
    <text evidence="1">The sequence shown here is derived from an EMBL/GenBank/DDBJ whole genome shotgun (WGS) entry which is preliminary data.</text>
</comment>
<dbReference type="AlphaFoldDB" id="A0A327KKE9"/>
<proteinExistence type="predicted"/>